<dbReference type="InterPro" id="IPR036249">
    <property type="entry name" value="Thioredoxin-like_sf"/>
</dbReference>
<comment type="similarity">
    <text evidence="1">Belongs to the DeSI family.</text>
</comment>
<keyword evidence="2" id="KW-0645">Protease</keyword>
<feature type="compositionally biased region" description="Basic and acidic residues" evidence="8">
    <location>
        <begin position="1101"/>
        <end position="1134"/>
    </location>
</feature>
<gene>
    <name evidence="13" type="ORF">B0H67DRAFT_485003</name>
</gene>
<dbReference type="InterPro" id="IPR008580">
    <property type="entry name" value="PPPDE_dom"/>
</dbReference>
<dbReference type="AlphaFoldDB" id="A0AA40APY1"/>
<sequence length="1246" mass="139209">MDVNLLVYDLSRGMARQMSMSLLGFHLDAIYHTSIKLRGREYVYDGNVVAIAPGSSHLGQPMQEIHLGRTELPVDVIEEYLDSLREIYTVEAYDLWRHNCNNFSNDFATFLLGKGIPSHITHMPQAVLDSPFGQMLMPMLDQQITASKRAGGILGIQETPGSSVKPKSQLHHPEGKVHLVTNLAQLDQLLGKFHHSCAIIFFTSATCPPCKTLYPLYDELAGEVEDRGVLIKVDISKALDVAQRYSISATPTFITLLKGRQENRWSGADPSALRGNIQLLVQMAWPPHPHQGLNLPSLSNPDAKPVTFAKVPPLPKLLAKMGPAGQNAAIQSVRHFIETRAKDGPAEATLPEVSAFVAYLREALEQLPVDLLFTIVDLLRCALIDPRFSGYLAEEHDQQTVVAVLDRVNSLDTAACPYALRLVTLQMACNLFSSPLYPDKVLGHAGLRAAVTQLVSTSFLDDGHNNVRVAAASLLFNVALANSRKRRDGPGDVLPEGDQVELAASALEAITQEGASAEALEGMLLALGYLTYLLPLDGELAELLRMMDAEDIVLGKGKIFEGMKLMPPKKPTTMRTPTSSPARGAIRDSKHQRSVRSTAATPTQQIPPSASTPSLRSRDGTVPPHARMDPGGNVKVVVRVRAFLPRERQRNADCLIRMDPMSETTTLMIPEDTDPGNSRARSRKVFEEKSFTFDKSFWSHDRADEHYATQSQVYDSLGEEFLDHNFEGYHTCIFAYGQTGSGKSYTMMGTPDEPGLIPRTCEDLFERIAEAQSETPNLSYNVRVSYFEVYNEHVRDLLVPVVSSQAPYYLKIRESPIEGPYVKDLTEAPVRSLDEILHYMSVGDSNRTVASTKMNDTSSRSHAVFTIMLKQILQHTDRDETTERSSRIRLVDLAGSERAKSTEATGQRLREGSNINKSLTTLGRVIAALADPKKHNKSGKNSSNSVVPYRDSILTWLLKDSLGGNSKTAMIACIAPSDYDETLSTLRYADQAKRIRTQAVVNEDNVSVAQREAQIEAMAEEIRALQVVVGDSRRREKDAREAEERLEEYQERVRSMQQLMEERSLVADTKIRSLQTENEALRLHLKLCLDQLKNPIMLRSRSAEAETPVKEANKENVKENLKENSDSEPKDTTPKKGIQVPRRGGNRRLPMFSEEEMANFDEDAEYERIDREAEDTHEAMNRLWDDVQHFKRQLADDRKRFGWSDEPEKRPLTEIIKANTEKIFGPAAEWRKSRGILGERINVQLR</sequence>
<dbReference type="CDD" id="cd01365">
    <property type="entry name" value="KISc_KIF1A_KIF1B"/>
    <property type="match status" value="1"/>
</dbReference>
<feature type="binding site" evidence="6">
    <location>
        <begin position="737"/>
        <end position="744"/>
    </location>
    <ligand>
        <name>ATP</name>
        <dbReference type="ChEBI" id="CHEBI:30616"/>
    </ligand>
</feature>
<dbReference type="GO" id="GO:0003777">
    <property type="term" value="F:microtubule motor activity"/>
    <property type="evidence" value="ECO:0007669"/>
    <property type="project" value="InterPro"/>
</dbReference>
<dbReference type="InterPro" id="IPR042266">
    <property type="entry name" value="PPPDE_sf"/>
</dbReference>
<dbReference type="GO" id="GO:0008017">
    <property type="term" value="F:microtubule binding"/>
    <property type="evidence" value="ECO:0007669"/>
    <property type="project" value="InterPro"/>
</dbReference>
<keyword evidence="5 6" id="KW-0067">ATP-binding</keyword>
<feature type="coiled-coil region" evidence="7">
    <location>
        <begin position="1032"/>
        <end position="1059"/>
    </location>
</feature>
<name>A0AA40APY1_9PEZI</name>
<dbReference type="GO" id="GO:0007018">
    <property type="term" value="P:microtubule-based movement"/>
    <property type="evidence" value="ECO:0007669"/>
    <property type="project" value="InterPro"/>
</dbReference>
<dbReference type="PROSITE" id="PS50067">
    <property type="entry name" value="KINESIN_MOTOR_2"/>
    <property type="match status" value="1"/>
</dbReference>
<dbReference type="FunFam" id="3.40.850.10:FF:000050">
    <property type="entry name" value="Kinesin-like protein"/>
    <property type="match status" value="1"/>
</dbReference>
<evidence type="ECO:0000256" key="8">
    <source>
        <dbReference type="SAM" id="MobiDB-lite"/>
    </source>
</evidence>
<comment type="similarity">
    <text evidence="6">Belongs to the TRAFAC class myosin-kinesin ATPase superfamily. Kinesin family.</text>
</comment>
<dbReference type="Pfam" id="PF00225">
    <property type="entry name" value="Kinesin"/>
    <property type="match status" value="1"/>
</dbReference>
<dbReference type="InterPro" id="IPR027417">
    <property type="entry name" value="P-loop_NTPase"/>
</dbReference>
<reference evidence="13" key="1">
    <citation type="submission" date="2023-06" db="EMBL/GenBank/DDBJ databases">
        <title>Genome-scale phylogeny and comparative genomics of the fungal order Sordariales.</title>
        <authorList>
            <consortium name="Lawrence Berkeley National Laboratory"/>
            <person name="Hensen N."/>
            <person name="Bonometti L."/>
            <person name="Westerberg I."/>
            <person name="Brannstrom I.O."/>
            <person name="Guillou S."/>
            <person name="Cros-Aarteil S."/>
            <person name="Calhoun S."/>
            <person name="Haridas S."/>
            <person name="Kuo A."/>
            <person name="Mondo S."/>
            <person name="Pangilinan J."/>
            <person name="Riley R."/>
            <person name="Labutti K."/>
            <person name="Andreopoulos B."/>
            <person name="Lipzen A."/>
            <person name="Chen C."/>
            <person name="Yanf M."/>
            <person name="Daum C."/>
            <person name="Ng V."/>
            <person name="Clum A."/>
            <person name="Steindorff A."/>
            <person name="Ohm R."/>
            <person name="Martin F."/>
            <person name="Silar P."/>
            <person name="Natvig D."/>
            <person name="Lalanne C."/>
            <person name="Gautier V."/>
            <person name="Ament-Velasquez S.L."/>
            <person name="Kruys A."/>
            <person name="Hutchinson M.I."/>
            <person name="Powell A.J."/>
            <person name="Barry K."/>
            <person name="Miller A.N."/>
            <person name="Grigoriev I.V."/>
            <person name="Debuchy R."/>
            <person name="Gladieux P."/>
            <person name="Thoren M.H."/>
            <person name="Johannesson H."/>
        </authorList>
    </citation>
    <scope>NUCLEOTIDE SEQUENCE</scope>
    <source>
        <strain evidence="13">SMH4607-1</strain>
    </source>
</reference>
<dbReference type="PANTHER" id="PTHR47117">
    <property type="entry name" value="STAR-RELATED LIPID TRANSFER PROTEIN 9"/>
    <property type="match status" value="1"/>
</dbReference>
<evidence type="ECO:0000313" key="13">
    <source>
        <dbReference type="EMBL" id="KAK0719792.1"/>
    </source>
</evidence>
<dbReference type="InterPro" id="IPR017937">
    <property type="entry name" value="Thioredoxin_CS"/>
</dbReference>
<evidence type="ECO:0000256" key="1">
    <source>
        <dbReference type="ARBA" id="ARBA00008140"/>
    </source>
</evidence>
<dbReference type="PROSITE" id="PS51396">
    <property type="entry name" value="PUL"/>
    <property type="match status" value="1"/>
</dbReference>
<evidence type="ECO:0000256" key="2">
    <source>
        <dbReference type="ARBA" id="ARBA00022670"/>
    </source>
</evidence>
<dbReference type="Pfam" id="PF08324">
    <property type="entry name" value="PUL"/>
    <property type="match status" value="1"/>
</dbReference>
<evidence type="ECO:0000259" key="10">
    <source>
        <dbReference type="PROSITE" id="PS51352"/>
    </source>
</evidence>
<feature type="domain" description="PUL" evidence="11">
    <location>
        <begin position="298"/>
        <end position="575"/>
    </location>
</feature>
<evidence type="ECO:0008006" key="15">
    <source>
        <dbReference type="Google" id="ProtNLM"/>
    </source>
</evidence>
<dbReference type="SMART" id="SM00129">
    <property type="entry name" value="KISc"/>
    <property type="match status" value="1"/>
</dbReference>
<dbReference type="Proteomes" id="UP001172102">
    <property type="component" value="Unassembled WGS sequence"/>
</dbReference>
<dbReference type="PROSITE" id="PS51858">
    <property type="entry name" value="PPPDE"/>
    <property type="match status" value="1"/>
</dbReference>
<comment type="caution">
    <text evidence="13">The sequence shown here is derived from an EMBL/GenBank/DDBJ whole genome shotgun (WGS) entry which is preliminary data.</text>
</comment>
<evidence type="ECO:0000256" key="4">
    <source>
        <dbReference type="ARBA" id="ARBA00022801"/>
    </source>
</evidence>
<dbReference type="InterPro" id="IPR013766">
    <property type="entry name" value="Thioredoxin_domain"/>
</dbReference>
<feature type="domain" description="Thioredoxin" evidence="10">
    <location>
        <begin position="159"/>
        <end position="282"/>
    </location>
</feature>
<dbReference type="InterPro" id="IPR019821">
    <property type="entry name" value="Kinesin_motor_CS"/>
</dbReference>
<dbReference type="Gene3D" id="3.90.1720.30">
    <property type="entry name" value="PPPDE domains"/>
    <property type="match status" value="1"/>
</dbReference>
<protein>
    <recommendedName>
        <fullName evidence="15">Kinesin-like protein</fullName>
    </recommendedName>
</protein>
<dbReference type="InterPro" id="IPR013535">
    <property type="entry name" value="PUL_dom"/>
</dbReference>
<evidence type="ECO:0000256" key="3">
    <source>
        <dbReference type="ARBA" id="ARBA00022741"/>
    </source>
</evidence>
<keyword evidence="14" id="KW-1185">Reference proteome</keyword>
<dbReference type="PROSITE" id="PS51352">
    <property type="entry name" value="THIOREDOXIN_2"/>
    <property type="match status" value="1"/>
</dbReference>
<evidence type="ECO:0000256" key="7">
    <source>
        <dbReference type="SAM" id="Coils"/>
    </source>
</evidence>
<feature type="compositionally biased region" description="Low complexity" evidence="8">
    <location>
        <begin position="564"/>
        <end position="578"/>
    </location>
</feature>
<evidence type="ECO:0000259" key="12">
    <source>
        <dbReference type="PROSITE" id="PS51858"/>
    </source>
</evidence>
<dbReference type="SMART" id="SM01179">
    <property type="entry name" value="DUF862"/>
    <property type="match status" value="1"/>
</dbReference>
<dbReference type="Pfam" id="PF05903">
    <property type="entry name" value="Peptidase_C97"/>
    <property type="match status" value="1"/>
</dbReference>
<dbReference type="GO" id="GO:0006508">
    <property type="term" value="P:proteolysis"/>
    <property type="evidence" value="ECO:0007669"/>
    <property type="project" value="UniProtKB-KW"/>
</dbReference>
<dbReference type="SUPFAM" id="SSF52833">
    <property type="entry name" value="Thioredoxin-like"/>
    <property type="match status" value="1"/>
</dbReference>
<feature type="domain" description="PPPDE" evidence="12">
    <location>
        <begin position="1"/>
        <end position="141"/>
    </location>
</feature>
<dbReference type="InterPro" id="IPR011989">
    <property type="entry name" value="ARM-like"/>
</dbReference>
<keyword evidence="4" id="KW-0378">Hydrolase</keyword>
<dbReference type="CDD" id="cd02947">
    <property type="entry name" value="TRX_family"/>
    <property type="match status" value="1"/>
</dbReference>
<evidence type="ECO:0000259" key="11">
    <source>
        <dbReference type="PROSITE" id="PS51396"/>
    </source>
</evidence>
<dbReference type="Gene3D" id="1.25.10.10">
    <property type="entry name" value="Leucine-rich Repeat Variant"/>
    <property type="match status" value="1"/>
</dbReference>
<dbReference type="PRINTS" id="PR00380">
    <property type="entry name" value="KINESINHEAVY"/>
</dbReference>
<feature type="region of interest" description="Disordered" evidence="8">
    <location>
        <begin position="564"/>
        <end position="631"/>
    </location>
</feature>
<dbReference type="EMBL" id="JAUKUA010000003">
    <property type="protein sequence ID" value="KAK0719792.1"/>
    <property type="molecule type" value="Genomic_DNA"/>
</dbReference>
<dbReference type="GO" id="GO:0005524">
    <property type="term" value="F:ATP binding"/>
    <property type="evidence" value="ECO:0007669"/>
    <property type="project" value="UniProtKB-UniRule"/>
</dbReference>
<dbReference type="SUPFAM" id="SSF52540">
    <property type="entry name" value="P-loop containing nucleoside triphosphate hydrolases"/>
    <property type="match status" value="1"/>
</dbReference>
<dbReference type="Gene3D" id="3.40.850.10">
    <property type="entry name" value="Kinesin motor domain"/>
    <property type="match status" value="1"/>
</dbReference>
<feature type="region of interest" description="Disordered" evidence="8">
    <location>
        <begin position="1101"/>
        <end position="1146"/>
    </location>
</feature>
<dbReference type="Pfam" id="PF00085">
    <property type="entry name" value="Thioredoxin"/>
    <property type="match status" value="1"/>
</dbReference>
<dbReference type="PROSITE" id="PS00411">
    <property type="entry name" value="KINESIN_MOTOR_1"/>
    <property type="match status" value="1"/>
</dbReference>
<dbReference type="InterPro" id="IPR001752">
    <property type="entry name" value="Kinesin_motor_dom"/>
</dbReference>
<dbReference type="Gene3D" id="3.40.30.10">
    <property type="entry name" value="Glutaredoxin"/>
    <property type="match status" value="1"/>
</dbReference>
<keyword evidence="3 6" id="KW-0547">Nucleotide-binding</keyword>
<feature type="compositionally biased region" description="Polar residues" evidence="8">
    <location>
        <begin position="595"/>
        <end position="615"/>
    </location>
</feature>
<dbReference type="GO" id="GO:0008233">
    <property type="term" value="F:peptidase activity"/>
    <property type="evidence" value="ECO:0007669"/>
    <property type="project" value="UniProtKB-KW"/>
</dbReference>
<dbReference type="PROSITE" id="PS00194">
    <property type="entry name" value="THIOREDOXIN_1"/>
    <property type="match status" value="1"/>
</dbReference>
<evidence type="ECO:0000256" key="5">
    <source>
        <dbReference type="ARBA" id="ARBA00022840"/>
    </source>
</evidence>
<evidence type="ECO:0000313" key="14">
    <source>
        <dbReference type="Proteomes" id="UP001172102"/>
    </source>
</evidence>
<dbReference type="InterPro" id="IPR036961">
    <property type="entry name" value="Kinesin_motor_dom_sf"/>
</dbReference>
<keyword evidence="7" id="KW-0175">Coiled coil</keyword>
<proteinExistence type="inferred from homology"/>
<accession>A0AA40APY1</accession>
<organism evidence="13 14">
    <name type="scientific">Lasiosphaeris hirsuta</name>
    <dbReference type="NCBI Taxonomy" id="260670"/>
    <lineage>
        <taxon>Eukaryota</taxon>
        <taxon>Fungi</taxon>
        <taxon>Dikarya</taxon>
        <taxon>Ascomycota</taxon>
        <taxon>Pezizomycotina</taxon>
        <taxon>Sordariomycetes</taxon>
        <taxon>Sordariomycetidae</taxon>
        <taxon>Sordariales</taxon>
        <taxon>Lasiosphaeriaceae</taxon>
        <taxon>Lasiosphaeris</taxon>
    </lineage>
</organism>
<keyword evidence="6" id="KW-0505">Motor protein</keyword>
<feature type="domain" description="Kinesin motor" evidence="9">
    <location>
        <begin position="633"/>
        <end position="995"/>
    </location>
</feature>
<evidence type="ECO:0000256" key="6">
    <source>
        <dbReference type="PROSITE-ProRule" id="PRU00283"/>
    </source>
</evidence>
<evidence type="ECO:0000259" key="9">
    <source>
        <dbReference type="PROSITE" id="PS50067"/>
    </source>
</evidence>